<proteinExistence type="predicted"/>
<dbReference type="EMBL" id="JBHTKX010000008">
    <property type="protein sequence ID" value="MFD1131328.1"/>
    <property type="molecule type" value="Genomic_DNA"/>
</dbReference>
<dbReference type="Proteomes" id="UP001597169">
    <property type="component" value="Unassembled WGS sequence"/>
</dbReference>
<protein>
    <recommendedName>
        <fullName evidence="3">DUF4262 domain-containing protein</fullName>
    </recommendedName>
</protein>
<dbReference type="RefSeq" id="WP_090727542.1">
    <property type="nucleotide sequence ID" value="NZ_JBHTKX010000008.1"/>
</dbReference>
<organism evidence="1 2">
    <name type="scientific">Paenibacillus provencensis</name>
    <dbReference type="NCBI Taxonomy" id="441151"/>
    <lineage>
        <taxon>Bacteria</taxon>
        <taxon>Bacillati</taxon>
        <taxon>Bacillota</taxon>
        <taxon>Bacilli</taxon>
        <taxon>Bacillales</taxon>
        <taxon>Paenibacillaceae</taxon>
        <taxon>Paenibacillus</taxon>
    </lineage>
</organism>
<evidence type="ECO:0008006" key="3">
    <source>
        <dbReference type="Google" id="ProtNLM"/>
    </source>
</evidence>
<sequence>MQVSIQTIMQLPEEYKFILRTIWHPEEGDSYFFLNSLNEPSPVMTFVIGNRIQFAENQNNSYPLFSIHQMMNIIEDYGGYTLYTKLVNKASSINELFCILWDAIVCILDDGESPEYWGLTIPTFERKYSEFELPILL</sequence>
<evidence type="ECO:0000313" key="2">
    <source>
        <dbReference type="Proteomes" id="UP001597169"/>
    </source>
</evidence>
<accession>A0ABW3PX11</accession>
<name>A0ABW3PX11_9BACL</name>
<reference evidence="2" key="1">
    <citation type="journal article" date="2019" name="Int. J. Syst. Evol. Microbiol.">
        <title>The Global Catalogue of Microorganisms (GCM) 10K type strain sequencing project: providing services to taxonomists for standard genome sequencing and annotation.</title>
        <authorList>
            <consortium name="The Broad Institute Genomics Platform"/>
            <consortium name="The Broad Institute Genome Sequencing Center for Infectious Disease"/>
            <person name="Wu L."/>
            <person name="Ma J."/>
        </authorList>
    </citation>
    <scope>NUCLEOTIDE SEQUENCE [LARGE SCALE GENOMIC DNA]</scope>
    <source>
        <strain evidence="2">CCUG 53519</strain>
    </source>
</reference>
<keyword evidence="2" id="KW-1185">Reference proteome</keyword>
<comment type="caution">
    <text evidence="1">The sequence shown here is derived from an EMBL/GenBank/DDBJ whole genome shotgun (WGS) entry which is preliminary data.</text>
</comment>
<evidence type="ECO:0000313" key="1">
    <source>
        <dbReference type="EMBL" id="MFD1131328.1"/>
    </source>
</evidence>
<gene>
    <name evidence="1" type="ORF">ACFQ3J_24715</name>
</gene>